<reference evidence="4" key="2">
    <citation type="journal article" date="2008" name="Nucleic Acids Res.">
        <title>The rice annotation project database (RAP-DB): 2008 update.</title>
        <authorList>
            <consortium name="The rice annotation project (RAP)"/>
        </authorList>
    </citation>
    <scope>GENOME REANNOTATION</scope>
    <source>
        <strain evidence="4">cv. Nipponbare</strain>
    </source>
</reference>
<dbReference type="Proteomes" id="UP000000763">
    <property type="component" value="Chromosome 3"/>
</dbReference>
<dbReference type="InterPro" id="IPR012337">
    <property type="entry name" value="RNaseH-like_sf"/>
</dbReference>
<dbReference type="InterPro" id="IPR043502">
    <property type="entry name" value="DNA/RNA_pol_sf"/>
</dbReference>
<dbReference type="EMBL" id="AC137992">
    <property type="protein sequence ID" value="AAP44617.1"/>
    <property type="molecule type" value="Genomic_DNA"/>
</dbReference>
<protein>
    <submittedName>
        <fullName evidence="3">Polyprotein</fullName>
    </submittedName>
</protein>
<dbReference type="Pfam" id="PF00078">
    <property type="entry name" value="RVT_1"/>
    <property type="match status" value="1"/>
</dbReference>
<gene>
    <name evidence="3" type="primary">OSJNBb0056B16.6</name>
</gene>
<feature type="domain" description="Integrase catalytic" evidence="2">
    <location>
        <begin position="1"/>
        <end position="157"/>
    </location>
</feature>
<dbReference type="GO" id="GO:0015074">
    <property type="term" value="P:DNA integration"/>
    <property type="evidence" value="ECO:0007669"/>
    <property type="project" value="InterPro"/>
</dbReference>
<dbReference type="PANTHER" id="PTHR45835">
    <property type="entry name" value="YALI0A06105P"/>
    <property type="match status" value="1"/>
</dbReference>
<dbReference type="Pfam" id="PF00665">
    <property type="entry name" value="rve"/>
    <property type="match status" value="1"/>
</dbReference>
<evidence type="ECO:0000259" key="2">
    <source>
        <dbReference type="PROSITE" id="PS50994"/>
    </source>
</evidence>
<dbReference type="Gene3D" id="3.30.420.10">
    <property type="entry name" value="Ribonuclease H-like superfamily/Ribonuclease H"/>
    <property type="match status" value="1"/>
</dbReference>
<name>Q10JK1_ORYSJ</name>
<organism evidence="3 4">
    <name type="scientific">Oryza sativa subsp. japonica</name>
    <name type="common">Rice</name>
    <dbReference type="NCBI Taxonomy" id="39947"/>
    <lineage>
        <taxon>Eukaryota</taxon>
        <taxon>Viridiplantae</taxon>
        <taxon>Streptophyta</taxon>
        <taxon>Embryophyta</taxon>
        <taxon>Tracheophyta</taxon>
        <taxon>Spermatophyta</taxon>
        <taxon>Magnoliopsida</taxon>
        <taxon>Liliopsida</taxon>
        <taxon>Poales</taxon>
        <taxon>Poaceae</taxon>
        <taxon>BOP clade</taxon>
        <taxon>Oryzoideae</taxon>
        <taxon>Oryzeae</taxon>
        <taxon>Oryzinae</taxon>
        <taxon>Oryza</taxon>
        <taxon>Oryza sativa</taxon>
    </lineage>
</organism>
<evidence type="ECO:0000256" key="1">
    <source>
        <dbReference type="SAM" id="MobiDB-lite"/>
    </source>
</evidence>
<dbReference type="InterPro" id="IPR036397">
    <property type="entry name" value="RNaseH_sf"/>
</dbReference>
<dbReference type="InterPro" id="IPR056924">
    <property type="entry name" value="SH3_Tf2-1"/>
</dbReference>
<dbReference type="Pfam" id="PF24626">
    <property type="entry name" value="SH3_Tf2-1"/>
    <property type="match status" value="1"/>
</dbReference>
<dbReference type="SUPFAM" id="SSF56672">
    <property type="entry name" value="DNA/RNA polymerases"/>
    <property type="match status" value="1"/>
</dbReference>
<feature type="compositionally biased region" description="Acidic residues" evidence="1">
    <location>
        <begin position="263"/>
        <end position="287"/>
    </location>
</feature>
<dbReference type="InterPro" id="IPR001584">
    <property type="entry name" value="Integrase_cat-core"/>
</dbReference>
<dbReference type="GO" id="GO:0003676">
    <property type="term" value="F:nucleic acid binding"/>
    <property type="evidence" value="ECO:0007669"/>
    <property type="project" value="InterPro"/>
</dbReference>
<sequence>MAWTHISMDFIEGLPKSHGKDVILVVVDRLTKYVHFVAMSHPYSVEQVVEVFMNNIHKLYGMPMAIVTDRDRIFTSQFFQEVFKAMKVHLRFSTAYHPQTDGQTKRVNQCLESYLRNMTFKEPQHWYSWLALAEWWYNTTYHTSLQMTPFQALYGYPPPRINEFSLPCNVSAEARLQPYRQTVFGIRGSLKLRSKFYGPFKVIEKVGQVAYRLQLPNDATIHPVFHVSQLKKHLGKRAIPMPNLPSLLTEGKGKKPLQTKSDSEEETSSESETEEQYMETDDDDNYDDDDEYGFVKGRFCNGLGEESNPTQTKIDRAFASVDWDLMFESSIMHPLFSACSDHTPLFLVGNEKRSKSPIFRFESYWLKVLGFLEVVQHSWQKPILSSNRLAIFRLKLRRLARDLKRWSRCNVGDIKLQLAVAAEVIFQLELARESRWINWITHILATSSSQVLLNGSPGHSINHARGLRQGDPLSPMLFILAMEPFHRILKAAEDASVLQPVNGRNARFRCSLYADDVAIFANPDSAELSSLSQFLDFFAKISGLHPNINKTEIFPIRCDEIDLNNLLSSFPGMIKSFPCRYLVLPLHYRKLRKIDFIPLIDKIGSRLPGWKGRFFTSAGRKTQSIRF</sequence>
<evidence type="ECO:0000313" key="3">
    <source>
        <dbReference type="EMBL" id="AAP44617.1"/>
    </source>
</evidence>
<evidence type="ECO:0000313" key="4">
    <source>
        <dbReference type="Proteomes" id="UP000000763"/>
    </source>
</evidence>
<accession>Q10JK1</accession>
<dbReference type="SUPFAM" id="SSF53098">
    <property type="entry name" value="Ribonuclease H-like"/>
    <property type="match status" value="1"/>
</dbReference>
<dbReference type="PANTHER" id="PTHR45835:SF104">
    <property type="entry name" value="PROTEIN NYNRIN-LIKE"/>
    <property type="match status" value="1"/>
</dbReference>
<dbReference type="PROSITE" id="PS50994">
    <property type="entry name" value="INTEGRASE"/>
    <property type="match status" value="1"/>
</dbReference>
<proteinExistence type="predicted"/>
<dbReference type="InterPro" id="IPR000477">
    <property type="entry name" value="RT_dom"/>
</dbReference>
<dbReference type="AlphaFoldDB" id="Q10JK1"/>
<feature type="region of interest" description="Disordered" evidence="1">
    <location>
        <begin position="241"/>
        <end position="287"/>
    </location>
</feature>
<reference evidence="4" key="1">
    <citation type="journal article" date="2005" name="Nature">
        <title>The map-based sequence of the rice genome.</title>
        <authorList>
            <consortium name="International rice genome sequencing project (IRGSP)"/>
            <person name="Matsumoto T."/>
            <person name="Wu J."/>
            <person name="Kanamori H."/>
            <person name="Katayose Y."/>
            <person name="Fujisawa M."/>
            <person name="Namiki N."/>
            <person name="Mizuno H."/>
            <person name="Yamamoto K."/>
            <person name="Antonio B.A."/>
            <person name="Baba T."/>
            <person name="Sakata K."/>
            <person name="Nagamura Y."/>
            <person name="Aoki H."/>
            <person name="Arikawa K."/>
            <person name="Arita K."/>
            <person name="Bito T."/>
            <person name="Chiden Y."/>
            <person name="Fujitsuka N."/>
            <person name="Fukunaka R."/>
            <person name="Hamada M."/>
            <person name="Harada C."/>
            <person name="Hayashi A."/>
            <person name="Hijishita S."/>
            <person name="Honda M."/>
            <person name="Hosokawa S."/>
            <person name="Ichikawa Y."/>
            <person name="Idonuma A."/>
            <person name="Iijima M."/>
            <person name="Ikeda M."/>
            <person name="Ikeno M."/>
            <person name="Ito K."/>
            <person name="Ito S."/>
            <person name="Ito T."/>
            <person name="Ito Y."/>
            <person name="Ito Y."/>
            <person name="Iwabuchi A."/>
            <person name="Kamiya K."/>
            <person name="Karasawa W."/>
            <person name="Kurita K."/>
            <person name="Katagiri S."/>
            <person name="Kikuta A."/>
            <person name="Kobayashi H."/>
            <person name="Kobayashi N."/>
            <person name="Machita K."/>
            <person name="Maehara T."/>
            <person name="Masukawa M."/>
            <person name="Mizubayashi T."/>
            <person name="Mukai Y."/>
            <person name="Nagasaki H."/>
            <person name="Nagata Y."/>
            <person name="Naito S."/>
            <person name="Nakashima M."/>
            <person name="Nakama Y."/>
            <person name="Nakamichi Y."/>
            <person name="Nakamura M."/>
            <person name="Meguro A."/>
            <person name="Negishi M."/>
            <person name="Ohta I."/>
            <person name="Ohta T."/>
            <person name="Okamoto M."/>
            <person name="Ono N."/>
            <person name="Saji S."/>
            <person name="Sakaguchi M."/>
            <person name="Sakai K."/>
            <person name="Shibata M."/>
            <person name="Shimokawa T."/>
            <person name="Song J."/>
            <person name="Takazaki Y."/>
            <person name="Terasawa K."/>
            <person name="Tsugane M."/>
            <person name="Tsuji K."/>
            <person name="Ueda S."/>
            <person name="Waki K."/>
            <person name="Yamagata H."/>
            <person name="Yamamoto M."/>
            <person name="Yamamoto S."/>
            <person name="Yamane H."/>
            <person name="Yoshiki S."/>
            <person name="Yoshihara R."/>
            <person name="Yukawa K."/>
            <person name="Zhong H."/>
            <person name="Yano M."/>
            <person name="Yuan Q."/>
            <person name="Ouyang S."/>
            <person name="Liu J."/>
            <person name="Jones K.M."/>
            <person name="Gansberger K."/>
            <person name="Moffat K."/>
            <person name="Hill J."/>
            <person name="Bera J."/>
            <person name="Fadrosh D."/>
            <person name="Jin S."/>
            <person name="Johri S."/>
            <person name="Kim M."/>
            <person name="Overton L."/>
            <person name="Reardon M."/>
            <person name="Tsitrin T."/>
            <person name="Vuong H."/>
            <person name="Weaver B."/>
            <person name="Ciecko A."/>
            <person name="Tallon L."/>
            <person name="Jackson J."/>
            <person name="Pai G."/>
            <person name="Aken S.V."/>
            <person name="Utterback T."/>
            <person name="Reidmuller S."/>
            <person name="Feldblyum T."/>
            <person name="Hsiao J."/>
            <person name="Zismann V."/>
            <person name="Iobst S."/>
            <person name="de Vazeille A.R."/>
            <person name="Buell C.R."/>
            <person name="Ying K."/>
            <person name="Li Y."/>
            <person name="Lu T."/>
            <person name="Huang Y."/>
            <person name="Zhao Q."/>
            <person name="Feng Q."/>
            <person name="Zhang L."/>
            <person name="Zhu J."/>
            <person name="Weng Q."/>
            <person name="Mu J."/>
            <person name="Lu Y."/>
            <person name="Fan D."/>
            <person name="Liu Y."/>
            <person name="Guan J."/>
            <person name="Zhang Y."/>
            <person name="Yu S."/>
            <person name="Liu X."/>
            <person name="Zhang Y."/>
            <person name="Hong G."/>
            <person name="Han B."/>
            <person name="Choisne N."/>
            <person name="Demange N."/>
            <person name="Orjeda G."/>
            <person name="Samain S."/>
            <person name="Cattolico L."/>
            <person name="Pelletier E."/>
            <person name="Couloux A."/>
            <person name="Segurens B."/>
            <person name="Wincker P."/>
            <person name="D'Hont A."/>
            <person name="Scarpelli C."/>
            <person name="Weissenbach J."/>
            <person name="Salanoubat M."/>
            <person name="Quetier F."/>
            <person name="Yu Y."/>
            <person name="Kim H.R."/>
            <person name="Rambo T."/>
            <person name="Currie J."/>
            <person name="Collura K."/>
            <person name="Luo M."/>
            <person name="Yang T."/>
            <person name="Ammiraju J.S.S."/>
            <person name="Engler F."/>
            <person name="Soderlund C."/>
            <person name="Wing R.A."/>
            <person name="Palmer L.E."/>
            <person name="de la Bastide M."/>
            <person name="Spiegel L."/>
            <person name="Nascimento L."/>
            <person name="Zutavern T."/>
            <person name="O'Shaughnessy A."/>
            <person name="Dike S."/>
            <person name="Dedhia N."/>
            <person name="Preston R."/>
            <person name="Balija V."/>
            <person name="McCombie W.R."/>
            <person name="Chow T."/>
            <person name="Chen H."/>
            <person name="Chung M."/>
            <person name="Chen C."/>
            <person name="Shaw J."/>
            <person name="Wu H."/>
            <person name="Hsiao K."/>
            <person name="Chao Y."/>
            <person name="Chu M."/>
            <person name="Cheng C."/>
            <person name="Hour A."/>
            <person name="Lee P."/>
            <person name="Lin S."/>
            <person name="Lin Y."/>
            <person name="Liou J."/>
            <person name="Liu S."/>
            <person name="Hsing Y."/>
            <person name="Raghuvanshi S."/>
            <person name="Mohanty A."/>
            <person name="Bharti A.K."/>
            <person name="Gaur A."/>
            <person name="Gupta V."/>
            <person name="Kumar D."/>
            <person name="Ravi V."/>
            <person name="Vij S."/>
            <person name="Kapur A."/>
            <person name="Khurana P."/>
            <person name="Khurana P."/>
            <person name="Khurana J.P."/>
            <person name="Tyagi A.K."/>
            <person name="Gaikwad K."/>
            <person name="Singh A."/>
            <person name="Dalal V."/>
            <person name="Srivastava S."/>
            <person name="Dixit A."/>
            <person name="Pal A.K."/>
            <person name="Ghazi I.A."/>
            <person name="Yadav M."/>
            <person name="Pandit A."/>
            <person name="Bhargava A."/>
            <person name="Sureshbabu K."/>
            <person name="Batra K."/>
            <person name="Sharma T.R."/>
            <person name="Mohapatra T."/>
            <person name="Singh N.K."/>
            <person name="Messing J."/>
            <person name="Nelson A.B."/>
            <person name="Fuks G."/>
            <person name="Kavchok S."/>
            <person name="Keizer G."/>
            <person name="Linton E."/>
            <person name="Llaca V."/>
            <person name="Song R."/>
            <person name="Tanyolac B."/>
            <person name="Young S."/>
            <person name="Ho-Il K."/>
            <person name="Hahn J.H."/>
            <person name="Sangsakoo G."/>
            <person name="Vanavichit A."/>
            <person name="de Mattos Luiz.A.T."/>
            <person name="Zimmer P.D."/>
            <person name="Malone G."/>
            <person name="Dellagostin O."/>
            <person name="de Oliveira A.C."/>
            <person name="Bevan M."/>
            <person name="Bancroft I."/>
            <person name="Minx P."/>
            <person name="Cordum H."/>
            <person name="Wilson R."/>
            <person name="Cheng Z."/>
            <person name="Jin W."/>
            <person name="Jiang J."/>
            <person name="Leong S.A."/>
            <person name="Iwama H."/>
            <person name="Gojobori T."/>
            <person name="Itoh T."/>
            <person name="Niimura Y."/>
            <person name="Fujii Y."/>
            <person name="Habara T."/>
            <person name="Sakai H."/>
            <person name="Sato Y."/>
            <person name="Wilson G."/>
            <person name="Kumar K."/>
            <person name="McCouch S."/>
            <person name="Juretic N."/>
            <person name="Hoen D."/>
            <person name="Wright S."/>
            <person name="Bruskiewich R."/>
            <person name="Bureau T."/>
            <person name="Miyao A."/>
            <person name="Hirochika H."/>
            <person name="Nishikawa T."/>
            <person name="Kadowaki K."/>
            <person name="Sugiura M."/>
            <person name="Burr B."/>
            <person name="Sasaki T."/>
        </authorList>
    </citation>
    <scope>NUCLEOTIDE SEQUENCE [LARGE SCALE GENOMIC DNA]</scope>
    <source>
        <strain evidence="4">cv. Nipponbare</strain>
    </source>
</reference>